<accession>A0A0B7GVE0</accession>
<gene>
    <name evidence="1" type="ORF">TPHV1_120064</name>
</gene>
<organism evidence="1 2">
    <name type="scientific">Treponema phagedenis</name>
    <dbReference type="NCBI Taxonomy" id="162"/>
    <lineage>
        <taxon>Bacteria</taxon>
        <taxon>Pseudomonadati</taxon>
        <taxon>Spirochaetota</taxon>
        <taxon>Spirochaetia</taxon>
        <taxon>Spirochaetales</taxon>
        <taxon>Treponemataceae</taxon>
        <taxon>Treponema</taxon>
    </lineage>
</organism>
<dbReference type="Proteomes" id="UP000042527">
    <property type="component" value="Unassembled WGS sequence"/>
</dbReference>
<dbReference type="RefSeq" id="WP_002698818.1">
    <property type="nucleotide sequence ID" value="NZ_CDNC01000004.1"/>
</dbReference>
<evidence type="ECO:0000313" key="1">
    <source>
        <dbReference type="EMBL" id="CEM60935.1"/>
    </source>
</evidence>
<evidence type="ECO:0000313" key="2">
    <source>
        <dbReference type="Proteomes" id="UP000042527"/>
    </source>
</evidence>
<keyword evidence="2" id="KW-1185">Reference proteome</keyword>
<name>A0A0B7GVE0_TREPH</name>
<protein>
    <submittedName>
        <fullName evidence="1">Uncharacterized protein</fullName>
    </submittedName>
</protein>
<dbReference type="PROSITE" id="PS51257">
    <property type="entry name" value="PROKAR_LIPOPROTEIN"/>
    <property type="match status" value="1"/>
</dbReference>
<dbReference type="EMBL" id="CDNC01000004">
    <property type="protein sequence ID" value="CEM60935.1"/>
    <property type="molecule type" value="Genomic_DNA"/>
</dbReference>
<sequence>MKIKSMLVISIFCAFSFACKHNTDTLIQDYNNRFTTPEEYIWKKANENAKEPENGKIFRSKTYTVSKDCGLFIIGAPLNCEIYTWTLSDKNMPSSIEVIVGREMCLELPIHKDPNFGINEGVEKGEYELKLVVKKNGSFFSDTCTIIVQ</sequence>
<dbReference type="AlphaFoldDB" id="A0A0B7GVE0"/>
<proteinExistence type="predicted"/>
<reference evidence="2" key="1">
    <citation type="submission" date="2015-01" db="EMBL/GenBank/DDBJ databases">
        <authorList>
            <person name="Manzoor Shahid"/>
            <person name="Zubair Saima"/>
        </authorList>
    </citation>
    <scope>NUCLEOTIDE SEQUENCE [LARGE SCALE GENOMIC DNA]</scope>
    <source>
        <strain evidence="2">V1</strain>
    </source>
</reference>